<proteinExistence type="predicted"/>
<name>A0A9P9JRF3_FUSRE</name>
<evidence type="ECO:0000313" key="2">
    <source>
        <dbReference type="Proteomes" id="UP000720189"/>
    </source>
</evidence>
<dbReference type="AlphaFoldDB" id="A0A9P9JRF3"/>
<sequence length="380" mass="43817">MLDPKMSFEHHLTLIEEKVTTALRYQSRISGANWGITLDKSRQYYICKIRPIISYACPAWFVSLTGGGLQCSLPKPQIARLRKLQYKCIMLLSGSIRGTSHDVLEKECHLDSIEVFLYRMSISIRAKALKMRTYDFWFEYEARAYEDGRLHDKYGQYNNSAFEILDSRARGLVKAAGLRFRATWKGPCETTVLQAWRNPVNRNKAIEQQAIMQAAEESAKGWKAYLKKRLDKQTSTYRPLALTEGWGAESLAYYKGMTRPESTLGMQLRTECIGLNGYLNKCNVMRDVTLPGSNEVVRVRVEATCTCGHPNQTVYHMFMHCPDLHDARLLLIREVKHFRWETLLTTDLKVAVHWAMVYFRLEQFALARLDSMFYFNAGGS</sequence>
<keyword evidence="2" id="KW-1185">Reference proteome</keyword>
<dbReference type="RefSeq" id="XP_046043094.1">
    <property type="nucleotide sequence ID" value="XM_046197393.1"/>
</dbReference>
<organism evidence="1 2">
    <name type="scientific">Fusarium redolens</name>
    <dbReference type="NCBI Taxonomy" id="48865"/>
    <lineage>
        <taxon>Eukaryota</taxon>
        <taxon>Fungi</taxon>
        <taxon>Dikarya</taxon>
        <taxon>Ascomycota</taxon>
        <taxon>Pezizomycotina</taxon>
        <taxon>Sordariomycetes</taxon>
        <taxon>Hypocreomycetidae</taxon>
        <taxon>Hypocreales</taxon>
        <taxon>Nectriaceae</taxon>
        <taxon>Fusarium</taxon>
        <taxon>Fusarium redolens species complex</taxon>
    </lineage>
</organism>
<comment type="caution">
    <text evidence="1">The sequence shown here is derived from an EMBL/GenBank/DDBJ whole genome shotgun (WGS) entry which is preliminary data.</text>
</comment>
<dbReference type="GeneID" id="70227347"/>
<dbReference type="EMBL" id="JAGMUX010000022">
    <property type="protein sequence ID" value="KAH7230456.1"/>
    <property type="molecule type" value="Genomic_DNA"/>
</dbReference>
<dbReference type="OrthoDB" id="4842715at2759"/>
<dbReference type="Proteomes" id="UP000720189">
    <property type="component" value="Unassembled WGS sequence"/>
</dbReference>
<evidence type="ECO:0000313" key="1">
    <source>
        <dbReference type="EMBL" id="KAH7230456.1"/>
    </source>
</evidence>
<protein>
    <submittedName>
        <fullName evidence="1">Uncharacterized protein</fullName>
    </submittedName>
</protein>
<reference evidence="1" key="1">
    <citation type="journal article" date="2021" name="Nat. Commun.">
        <title>Genetic determinants of endophytism in the Arabidopsis root mycobiome.</title>
        <authorList>
            <person name="Mesny F."/>
            <person name="Miyauchi S."/>
            <person name="Thiergart T."/>
            <person name="Pickel B."/>
            <person name="Atanasova L."/>
            <person name="Karlsson M."/>
            <person name="Huettel B."/>
            <person name="Barry K.W."/>
            <person name="Haridas S."/>
            <person name="Chen C."/>
            <person name="Bauer D."/>
            <person name="Andreopoulos W."/>
            <person name="Pangilinan J."/>
            <person name="LaButti K."/>
            <person name="Riley R."/>
            <person name="Lipzen A."/>
            <person name="Clum A."/>
            <person name="Drula E."/>
            <person name="Henrissat B."/>
            <person name="Kohler A."/>
            <person name="Grigoriev I.V."/>
            <person name="Martin F.M."/>
            <person name="Hacquard S."/>
        </authorList>
    </citation>
    <scope>NUCLEOTIDE SEQUENCE</scope>
    <source>
        <strain evidence="1">MPI-CAGE-AT-0023</strain>
    </source>
</reference>
<gene>
    <name evidence="1" type="ORF">BKA55DRAFT_654357</name>
</gene>
<accession>A0A9P9JRF3</accession>